<keyword evidence="2" id="KW-1185">Reference proteome</keyword>
<sequence>RDVPQALWRYGMSYAPFGPPHRKLHRTVLLYSIDDGVSSSSSIAYNSPLLD</sequence>
<reference evidence="1" key="1">
    <citation type="submission" date="2022-03" db="EMBL/GenBank/DDBJ databases">
        <authorList>
            <person name="Lindestad O."/>
        </authorList>
    </citation>
    <scope>NUCLEOTIDE SEQUENCE</scope>
</reference>
<proteinExistence type="predicted"/>
<organism evidence="1 2">
    <name type="scientific">Pararge aegeria aegeria</name>
    <dbReference type="NCBI Taxonomy" id="348720"/>
    <lineage>
        <taxon>Eukaryota</taxon>
        <taxon>Metazoa</taxon>
        <taxon>Ecdysozoa</taxon>
        <taxon>Arthropoda</taxon>
        <taxon>Hexapoda</taxon>
        <taxon>Insecta</taxon>
        <taxon>Pterygota</taxon>
        <taxon>Neoptera</taxon>
        <taxon>Endopterygota</taxon>
        <taxon>Lepidoptera</taxon>
        <taxon>Glossata</taxon>
        <taxon>Ditrysia</taxon>
        <taxon>Papilionoidea</taxon>
        <taxon>Nymphalidae</taxon>
        <taxon>Satyrinae</taxon>
        <taxon>Satyrini</taxon>
        <taxon>Parargina</taxon>
        <taxon>Pararge</taxon>
    </lineage>
</organism>
<accession>A0A8S4QND1</accession>
<feature type="non-terminal residue" evidence="1">
    <location>
        <position position="1"/>
    </location>
</feature>
<dbReference type="Proteomes" id="UP000838756">
    <property type="component" value="Unassembled WGS sequence"/>
</dbReference>
<dbReference type="AlphaFoldDB" id="A0A8S4QND1"/>
<gene>
    <name evidence="1" type="primary">jg26184</name>
    <name evidence="1" type="ORF">PAEG_LOCUS4136</name>
</gene>
<dbReference type="EMBL" id="CAKXAJ010013867">
    <property type="protein sequence ID" value="CAH2216067.1"/>
    <property type="molecule type" value="Genomic_DNA"/>
</dbReference>
<comment type="caution">
    <text evidence="1">The sequence shown here is derived from an EMBL/GenBank/DDBJ whole genome shotgun (WGS) entry which is preliminary data.</text>
</comment>
<evidence type="ECO:0000313" key="1">
    <source>
        <dbReference type="EMBL" id="CAH2216067.1"/>
    </source>
</evidence>
<protein>
    <submittedName>
        <fullName evidence="1">Jg26184 protein</fullName>
    </submittedName>
</protein>
<evidence type="ECO:0000313" key="2">
    <source>
        <dbReference type="Proteomes" id="UP000838756"/>
    </source>
</evidence>
<name>A0A8S4QND1_9NEOP</name>